<protein>
    <submittedName>
        <fullName evidence="2">Putative trans-sialidase</fullName>
    </submittedName>
</protein>
<dbReference type="Proteomes" id="UP000284403">
    <property type="component" value="Unassembled WGS sequence"/>
</dbReference>
<dbReference type="RefSeq" id="XP_029230240.1">
    <property type="nucleotide sequence ID" value="XM_029369657.1"/>
</dbReference>
<feature type="compositionally biased region" description="Polar residues" evidence="1">
    <location>
        <begin position="173"/>
        <end position="185"/>
    </location>
</feature>
<dbReference type="EMBL" id="MKKU01000113">
    <property type="protein sequence ID" value="RNF23774.1"/>
    <property type="molecule type" value="Genomic_DNA"/>
</dbReference>
<reference evidence="2 3" key="1">
    <citation type="journal article" date="2018" name="BMC Genomics">
        <title>Genomic comparison of Trypanosoma conorhini and Trypanosoma rangeli to Trypanosoma cruzi strains of high and low virulence.</title>
        <authorList>
            <person name="Bradwell K.R."/>
            <person name="Koparde V.N."/>
            <person name="Matveyev A.V."/>
            <person name="Serrano M.G."/>
            <person name="Alves J.M."/>
            <person name="Parikh H."/>
            <person name="Huang B."/>
            <person name="Lee V."/>
            <person name="Espinosa-Alvarez O."/>
            <person name="Ortiz P.A."/>
            <person name="Costa-Martins A.G."/>
            <person name="Teixeira M.M."/>
            <person name="Buck G.A."/>
        </authorList>
    </citation>
    <scope>NUCLEOTIDE SEQUENCE [LARGE SCALE GENOMIC DNA]</scope>
    <source>
        <strain evidence="2 3">025E</strain>
    </source>
</reference>
<dbReference type="AlphaFoldDB" id="A0A422Q186"/>
<feature type="region of interest" description="Disordered" evidence="1">
    <location>
        <begin position="1"/>
        <end position="82"/>
    </location>
</feature>
<evidence type="ECO:0000256" key="1">
    <source>
        <dbReference type="SAM" id="MobiDB-lite"/>
    </source>
</evidence>
<comment type="caution">
    <text evidence="2">The sequence shown here is derived from an EMBL/GenBank/DDBJ whole genome shotgun (WGS) entry which is preliminary data.</text>
</comment>
<feature type="compositionally biased region" description="Low complexity" evidence="1">
    <location>
        <begin position="159"/>
        <end position="172"/>
    </location>
</feature>
<sequence length="185" mass="20558">MQRSVKRAASAGADEVPVTRRRLRDGVEAAEAETEAEKKRPKQEAVAPRRAPKDEDEEWEDATDDEQQEEAEDGEDCISVDEGLGEVIEEEIVDEDEDDDEDYAEFQREADAVTKGLRRVTFDADADALQTQQLQKGGDGEEEEAAPTVWRSDQAGEGRSSSRTPTRHTTPSFSCARSTRLSPLM</sequence>
<keyword evidence="3" id="KW-1185">Reference proteome</keyword>
<proteinExistence type="predicted"/>
<name>A0A422Q186_9TRYP</name>
<accession>A0A422Q186</accession>
<gene>
    <name evidence="2" type="ORF">Tco025E_02734</name>
</gene>
<evidence type="ECO:0000313" key="2">
    <source>
        <dbReference type="EMBL" id="RNF23774.1"/>
    </source>
</evidence>
<feature type="region of interest" description="Disordered" evidence="1">
    <location>
        <begin position="129"/>
        <end position="185"/>
    </location>
</feature>
<feature type="compositionally biased region" description="Acidic residues" evidence="1">
    <location>
        <begin position="54"/>
        <end position="82"/>
    </location>
</feature>
<organism evidence="2 3">
    <name type="scientific">Trypanosoma conorhini</name>
    <dbReference type="NCBI Taxonomy" id="83891"/>
    <lineage>
        <taxon>Eukaryota</taxon>
        <taxon>Discoba</taxon>
        <taxon>Euglenozoa</taxon>
        <taxon>Kinetoplastea</taxon>
        <taxon>Metakinetoplastina</taxon>
        <taxon>Trypanosomatida</taxon>
        <taxon>Trypanosomatidae</taxon>
        <taxon>Trypanosoma</taxon>
    </lineage>
</organism>
<dbReference type="GeneID" id="40316345"/>
<evidence type="ECO:0000313" key="3">
    <source>
        <dbReference type="Proteomes" id="UP000284403"/>
    </source>
</evidence>